<feature type="region of interest" description="Disordered" evidence="12">
    <location>
        <begin position="470"/>
        <end position="503"/>
    </location>
</feature>
<dbReference type="InterPro" id="IPR011011">
    <property type="entry name" value="Znf_FYVE_PHD"/>
</dbReference>
<dbReference type="InterPro" id="IPR017073">
    <property type="entry name" value="HGS/VPS27"/>
</dbReference>
<feature type="region of interest" description="Disordered" evidence="12">
    <location>
        <begin position="521"/>
        <end position="625"/>
    </location>
</feature>
<evidence type="ECO:0000256" key="12">
    <source>
        <dbReference type="SAM" id="MobiDB-lite"/>
    </source>
</evidence>
<dbReference type="SUPFAM" id="SSF57903">
    <property type="entry name" value="FYVE/PHD zinc finger"/>
    <property type="match status" value="1"/>
</dbReference>
<dbReference type="GO" id="GO:0006623">
    <property type="term" value="P:protein targeting to vacuole"/>
    <property type="evidence" value="ECO:0007669"/>
    <property type="project" value="TreeGrafter"/>
</dbReference>
<feature type="region of interest" description="Disordered" evidence="12">
    <location>
        <begin position="236"/>
        <end position="259"/>
    </location>
</feature>
<dbReference type="Pfam" id="PF21356">
    <property type="entry name" value="Vps27_GAT-like"/>
    <property type="match status" value="1"/>
</dbReference>
<dbReference type="PIRSF" id="PIRSF036956">
    <property type="entry name" value="Hrs_Vps27"/>
    <property type="match status" value="1"/>
</dbReference>
<dbReference type="HOGENOM" id="CLU_011862_2_0_1"/>
<evidence type="ECO:0000259" key="14">
    <source>
        <dbReference type="PROSITE" id="PS50179"/>
    </source>
</evidence>
<comment type="similarity">
    <text evidence="2 10">Belongs to the VPS27 family.</text>
</comment>
<dbReference type="PANTHER" id="PTHR47794:SF1">
    <property type="entry name" value="VACUOLAR PROTEIN SORTING-ASSOCIATED PROTEIN 27"/>
    <property type="match status" value="1"/>
</dbReference>
<dbReference type="EMBL" id="CU928165">
    <property type="protein sequence ID" value="CAR21263.1"/>
    <property type="molecule type" value="Genomic_DNA"/>
</dbReference>
<dbReference type="AlphaFoldDB" id="C5DBV6"/>
<keyword evidence="7 11" id="KW-0863">Zinc-finger</keyword>
<organism evidence="15 16">
    <name type="scientific">Lachancea thermotolerans (strain ATCC 56472 / CBS 6340 / NRRL Y-8284)</name>
    <name type="common">Yeast</name>
    <name type="synonym">Kluyveromyces thermotolerans</name>
    <dbReference type="NCBI Taxonomy" id="559295"/>
    <lineage>
        <taxon>Eukaryota</taxon>
        <taxon>Fungi</taxon>
        <taxon>Dikarya</taxon>
        <taxon>Ascomycota</taxon>
        <taxon>Saccharomycotina</taxon>
        <taxon>Saccharomycetes</taxon>
        <taxon>Saccharomycetales</taxon>
        <taxon>Saccharomycetaceae</taxon>
        <taxon>Lachancea</taxon>
    </lineage>
</organism>
<evidence type="ECO:0000256" key="6">
    <source>
        <dbReference type="ARBA" id="ARBA00022753"/>
    </source>
</evidence>
<dbReference type="GO" id="GO:0032266">
    <property type="term" value="F:phosphatidylinositol-3-phosphate binding"/>
    <property type="evidence" value="ECO:0007669"/>
    <property type="project" value="UniProtKB-ARBA"/>
</dbReference>
<dbReference type="SMART" id="SM00288">
    <property type="entry name" value="VHS"/>
    <property type="match status" value="1"/>
</dbReference>
<dbReference type="PROSITE" id="PS50330">
    <property type="entry name" value="UIM"/>
    <property type="match status" value="2"/>
</dbReference>
<accession>C5DBV6</accession>
<dbReference type="InterPro" id="IPR013083">
    <property type="entry name" value="Znf_RING/FYVE/PHD"/>
</dbReference>
<comment type="function">
    <text evidence="10">Component of the ESCRT-0 complex which is the sorting receptor for ubiquitinated cargo proteins at the multivesicular body (MVB) and recruits ESCRT-I to the MVB outer membrane.</text>
</comment>
<dbReference type="KEGG" id="lth:KLTH0A05676g"/>
<dbReference type="InParanoid" id="C5DBV6"/>
<proteinExistence type="inferred from homology"/>
<dbReference type="Pfam" id="PF00790">
    <property type="entry name" value="VHS"/>
    <property type="match status" value="1"/>
</dbReference>
<evidence type="ECO:0000256" key="4">
    <source>
        <dbReference type="ARBA" id="ARBA00022723"/>
    </source>
</evidence>
<keyword evidence="8" id="KW-0862">Zinc</keyword>
<evidence type="ECO:0000256" key="8">
    <source>
        <dbReference type="ARBA" id="ARBA00022833"/>
    </source>
</evidence>
<dbReference type="Proteomes" id="UP000002036">
    <property type="component" value="Chromosome A"/>
</dbReference>
<evidence type="ECO:0000256" key="5">
    <source>
        <dbReference type="ARBA" id="ARBA00022737"/>
    </source>
</evidence>
<dbReference type="Pfam" id="PF01363">
    <property type="entry name" value="FYVE"/>
    <property type="match status" value="1"/>
</dbReference>
<evidence type="ECO:0000256" key="9">
    <source>
        <dbReference type="ARBA" id="ARBA00023136"/>
    </source>
</evidence>
<dbReference type="GO" id="GO:0043328">
    <property type="term" value="P:protein transport to vacuole involved in ubiquitin-dependent protein catabolic process via the multivesicular body sorting pathway"/>
    <property type="evidence" value="ECO:0007669"/>
    <property type="project" value="TreeGrafter"/>
</dbReference>
<evidence type="ECO:0000313" key="16">
    <source>
        <dbReference type="Proteomes" id="UP000002036"/>
    </source>
</evidence>
<reference evidence="15 16" key="1">
    <citation type="journal article" date="2009" name="Genome Res.">
        <title>Comparative genomics of protoploid Saccharomycetaceae.</title>
        <authorList>
            <consortium name="The Genolevures Consortium"/>
            <person name="Souciet J.-L."/>
            <person name="Dujon B."/>
            <person name="Gaillardin C."/>
            <person name="Johnston M."/>
            <person name="Baret P.V."/>
            <person name="Cliften P."/>
            <person name="Sherman D.J."/>
            <person name="Weissenbach J."/>
            <person name="Westhof E."/>
            <person name="Wincker P."/>
            <person name="Jubin C."/>
            <person name="Poulain J."/>
            <person name="Barbe V."/>
            <person name="Segurens B."/>
            <person name="Artiguenave F."/>
            <person name="Anthouard V."/>
            <person name="Vacherie B."/>
            <person name="Val M.-E."/>
            <person name="Fulton R.S."/>
            <person name="Minx P."/>
            <person name="Wilson R."/>
            <person name="Durrens P."/>
            <person name="Jean G."/>
            <person name="Marck C."/>
            <person name="Martin T."/>
            <person name="Nikolski M."/>
            <person name="Rolland T."/>
            <person name="Seret M.-L."/>
            <person name="Casaregola S."/>
            <person name="Despons L."/>
            <person name="Fairhead C."/>
            <person name="Fischer G."/>
            <person name="Lafontaine I."/>
            <person name="Leh V."/>
            <person name="Lemaire M."/>
            <person name="de Montigny J."/>
            <person name="Neuveglise C."/>
            <person name="Thierry A."/>
            <person name="Blanc-Lenfle I."/>
            <person name="Bleykasten C."/>
            <person name="Diffels J."/>
            <person name="Fritsch E."/>
            <person name="Frangeul L."/>
            <person name="Goeffon A."/>
            <person name="Jauniaux N."/>
            <person name="Kachouri-Lafond R."/>
            <person name="Payen C."/>
            <person name="Potier S."/>
            <person name="Pribylova L."/>
            <person name="Ozanne C."/>
            <person name="Richard G.-F."/>
            <person name="Sacerdot C."/>
            <person name="Straub M.-L."/>
            <person name="Talla E."/>
        </authorList>
    </citation>
    <scope>NUCLEOTIDE SEQUENCE [LARGE SCALE GENOMIC DNA]</scope>
    <source>
        <strain evidence="16">ATCC 56472 / CBS 6340 / NRRL Y-8284</strain>
    </source>
</reference>
<dbReference type="CDD" id="cd15760">
    <property type="entry name" value="FYVE_scVPS27p_like"/>
    <property type="match status" value="1"/>
</dbReference>
<evidence type="ECO:0000256" key="2">
    <source>
        <dbReference type="ARBA" id="ARBA00008597"/>
    </source>
</evidence>
<dbReference type="FunFam" id="1.25.40.90:FF:000039">
    <property type="entry name" value="Vacuolar protein sorting-associated protein 27"/>
    <property type="match status" value="1"/>
</dbReference>
<dbReference type="InterPro" id="IPR002014">
    <property type="entry name" value="VHS_dom"/>
</dbReference>
<comment type="subunit">
    <text evidence="10">Component of the ESCRT-0 complex composed of HSE1 and VPS27.</text>
</comment>
<evidence type="ECO:0000256" key="10">
    <source>
        <dbReference type="PIRNR" id="PIRNR036956"/>
    </source>
</evidence>
<dbReference type="InterPro" id="IPR000306">
    <property type="entry name" value="Znf_FYVE"/>
</dbReference>
<dbReference type="Pfam" id="PF23625">
    <property type="entry name" value="UIM_2"/>
    <property type="match status" value="2"/>
</dbReference>
<dbReference type="eggNOG" id="KOG1818">
    <property type="taxonomic scope" value="Eukaryota"/>
</dbReference>
<feature type="compositionally biased region" description="Polar residues" evidence="12">
    <location>
        <begin position="470"/>
        <end position="480"/>
    </location>
</feature>
<feature type="domain" description="VHS" evidence="14">
    <location>
        <begin position="20"/>
        <end position="151"/>
    </location>
</feature>
<name>C5DBV6_LACTC</name>
<dbReference type="InterPro" id="IPR049425">
    <property type="entry name" value="Vps27_GAT-like"/>
</dbReference>
<dbReference type="SUPFAM" id="SSF48464">
    <property type="entry name" value="ENTH/VHS domain"/>
    <property type="match status" value="1"/>
</dbReference>
<dbReference type="InterPro" id="IPR008942">
    <property type="entry name" value="ENTH_VHS"/>
</dbReference>
<dbReference type="GO" id="GO:0033565">
    <property type="term" value="C:ESCRT-0 complex"/>
    <property type="evidence" value="ECO:0007669"/>
    <property type="project" value="TreeGrafter"/>
</dbReference>
<keyword evidence="4" id="KW-0479">Metal-binding</keyword>
<dbReference type="GO" id="GO:0008270">
    <property type="term" value="F:zinc ion binding"/>
    <property type="evidence" value="ECO:0007669"/>
    <property type="project" value="UniProtKB-KW"/>
</dbReference>
<evidence type="ECO:0000259" key="13">
    <source>
        <dbReference type="PROSITE" id="PS50178"/>
    </source>
</evidence>
<feature type="region of interest" description="Disordered" evidence="12">
    <location>
        <begin position="312"/>
        <end position="350"/>
    </location>
</feature>
<dbReference type="OrthoDB" id="957735at2759"/>
<dbReference type="GO" id="GO:0010008">
    <property type="term" value="C:endosome membrane"/>
    <property type="evidence" value="ECO:0007669"/>
    <property type="project" value="UniProtKB-SubCell"/>
</dbReference>
<comment type="subcellular location">
    <subcellularLocation>
        <location evidence="1 10">Endosome membrane</location>
        <topology evidence="1 10">Peripheral membrane protein</topology>
        <orientation evidence="1 10">Cytoplasmic side</orientation>
    </subcellularLocation>
</comment>
<protein>
    <recommendedName>
        <fullName evidence="3 10">Vacuolar protein sorting-associated protein 27</fullName>
    </recommendedName>
</protein>
<dbReference type="CDD" id="cd16979">
    <property type="entry name" value="VHS_Vps27"/>
    <property type="match status" value="1"/>
</dbReference>
<dbReference type="Gene3D" id="6.10.140.100">
    <property type="match status" value="1"/>
</dbReference>
<keyword evidence="5" id="KW-0677">Repeat</keyword>
<keyword evidence="16" id="KW-1185">Reference proteome</keyword>
<dbReference type="PANTHER" id="PTHR47794">
    <property type="entry name" value="VACUOLAR PROTEIN SORTING-ASSOCIATED PROTEIN 27"/>
    <property type="match status" value="1"/>
</dbReference>
<dbReference type="OMA" id="HTWGGNT"/>
<feature type="compositionally biased region" description="Basic residues" evidence="12">
    <location>
        <begin position="238"/>
        <end position="250"/>
    </location>
</feature>
<gene>
    <name evidence="15" type="ordered locus">KLTH0A05676g</name>
</gene>
<keyword evidence="9 10" id="KW-0472">Membrane</keyword>
<evidence type="ECO:0000313" key="15">
    <source>
        <dbReference type="EMBL" id="CAR21263.1"/>
    </source>
</evidence>
<keyword evidence="6 10" id="KW-0967">Endosome</keyword>
<dbReference type="PROSITE" id="PS50179">
    <property type="entry name" value="VHS"/>
    <property type="match status" value="1"/>
</dbReference>
<evidence type="ECO:0000256" key="7">
    <source>
        <dbReference type="ARBA" id="ARBA00022771"/>
    </source>
</evidence>
<dbReference type="GO" id="GO:0043130">
    <property type="term" value="F:ubiquitin binding"/>
    <property type="evidence" value="ECO:0007669"/>
    <property type="project" value="InterPro"/>
</dbReference>
<dbReference type="Gene3D" id="1.20.5.1940">
    <property type="match status" value="1"/>
</dbReference>
<feature type="domain" description="FYVE-type" evidence="13">
    <location>
        <begin position="173"/>
        <end position="233"/>
    </location>
</feature>
<feature type="compositionally biased region" description="Basic and acidic residues" evidence="12">
    <location>
        <begin position="577"/>
        <end position="590"/>
    </location>
</feature>
<dbReference type="CDD" id="cd21385">
    <property type="entry name" value="GAT_Vps27"/>
    <property type="match status" value="1"/>
</dbReference>
<dbReference type="RefSeq" id="XP_002551705.1">
    <property type="nucleotide sequence ID" value="XM_002551659.1"/>
</dbReference>
<evidence type="ECO:0000256" key="11">
    <source>
        <dbReference type="PROSITE-ProRule" id="PRU00091"/>
    </source>
</evidence>
<dbReference type="PROSITE" id="PS50178">
    <property type="entry name" value="ZF_FYVE"/>
    <property type="match status" value="1"/>
</dbReference>
<dbReference type="InterPro" id="IPR003903">
    <property type="entry name" value="UIM_dom"/>
</dbReference>
<dbReference type="FunCoup" id="C5DBV6">
    <property type="interactions" value="138"/>
</dbReference>
<sequence length="625" mass="70645">MSAAVSTPSQLDSLIQRATSESIPNGEIDLSLALEVSDVIRSRRVPPKECMRCIKKRIMSSRSNPNRSLSAWRLTEVCLKNGGVPFIKEVCSREFMDSLEHAILQEESNDELEILCKGMLQDLYVAFRNDSQLNYVSKVYQRLEAKGVDFPSNPSRHSELAAAMFDSKTPADWIDSDTCMICSNKFSLLNRRHHCRSCGGIFCQEHSSRFIPLPDLGIYDNVRVCDNCFDDYETKKQSDKKRKKKKKGHGKSSSVRDQEEEELKKAIELSLRDARSEDTFVPVVPVQKAPSPQAIDEEEDEDLKAAIAASLRESEEAKRRQQERQQTPVAEGYSVPDVPPPLPSNELTTSEEDDIQLFASLVERMKYQPPTAILEDTQLQQLYRKVMGTVPKLNIALSETSHKYNTLMNMNGKISDIMNIYDSLLEKQLQSINLNQQYFMPQLPSDPYAYYNVGQQNSPHVNPAALPQQNQHIQVSSPALNRQHVSESKVPSMPASELRPLEGHASPNHIEQLKSIAIEQEAPQKQSLSSPRPYPDETQEEQNPCLSDPYPNGISKNGPAQAPSDPPYPNDDEEKEESLRQAHPKLDKITNFDFPTVPVQQPPVEEHVKEEPEEANEQEQLLIEL</sequence>
<dbReference type="STRING" id="559295.C5DBV6"/>
<dbReference type="Gene3D" id="3.30.40.10">
    <property type="entry name" value="Zinc/RING finger domain, C3HC4 (zinc finger)"/>
    <property type="match status" value="1"/>
</dbReference>
<evidence type="ECO:0000256" key="3">
    <source>
        <dbReference type="ARBA" id="ARBA00017753"/>
    </source>
</evidence>
<feature type="compositionally biased region" description="Basic and acidic residues" evidence="12">
    <location>
        <begin position="312"/>
        <end position="323"/>
    </location>
</feature>
<dbReference type="SMART" id="SM00726">
    <property type="entry name" value="UIM"/>
    <property type="match status" value="2"/>
</dbReference>
<evidence type="ECO:0000256" key="1">
    <source>
        <dbReference type="ARBA" id="ARBA00004125"/>
    </source>
</evidence>
<dbReference type="Gene3D" id="1.25.40.90">
    <property type="match status" value="1"/>
</dbReference>
<dbReference type="GeneID" id="8290509"/>
<dbReference type="SMART" id="SM00064">
    <property type="entry name" value="FYVE"/>
    <property type="match status" value="1"/>
</dbReference>
<dbReference type="InterPro" id="IPR017455">
    <property type="entry name" value="Znf_FYVE-rel"/>
</dbReference>